<keyword evidence="2" id="KW-0808">Transferase</keyword>
<accession>A0A840TLV4</accession>
<dbReference type="InterPro" id="IPR050508">
    <property type="entry name" value="Methyltransf_Superfamily"/>
</dbReference>
<dbReference type="GO" id="GO:0008757">
    <property type="term" value="F:S-adenosylmethionine-dependent methyltransferase activity"/>
    <property type="evidence" value="ECO:0007669"/>
    <property type="project" value="InterPro"/>
</dbReference>
<feature type="domain" description="Methyltransferase type 11" evidence="1">
    <location>
        <begin position="58"/>
        <end position="154"/>
    </location>
</feature>
<keyword evidence="2" id="KW-0489">Methyltransferase</keyword>
<dbReference type="Gene3D" id="3.40.50.150">
    <property type="entry name" value="Vaccinia Virus protein VP39"/>
    <property type="match status" value="1"/>
</dbReference>
<dbReference type="PROSITE" id="PS00430">
    <property type="entry name" value="TONB_DEPENDENT_REC_1"/>
    <property type="match status" value="1"/>
</dbReference>
<dbReference type="InterPro" id="IPR010916">
    <property type="entry name" value="TonB_box_CS"/>
</dbReference>
<proteinExistence type="predicted"/>
<dbReference type="Proteomes" id="UP000557307">
    <property type="component" value="Unassembled WGS sequence"/>
</dbReference>
<sequence>MKNAQESTPPDWREVARQLGKPEGEAGLKTAQQMNSTNAGMTTRAIALLRLQDNEHVLEIGPGNGAHVPELLQQAHHLHYDGLDISDTMVVEAARLNAGQARVAFGLSDGLQVPFEVGTFDAIFTVNTVYFWQDPAAYAAEIHRVLRPGGRFVLAFAHADFMQKLPFTQHGFQLYTPVQAEVLLRHAAFAIDEIVEETETIRSNTGETLPRELVFVVARKEAKG</sequence>
<evidence type="ECO:0000259" key="1">
    <source>
        <dbReference type="Pfam" id="PF08241"/>
    </source>
</evidence>
<dbReference type="RefSeq" id="WP_184171426.1">
    <property type="nucleotide sequence ID" value="NZ_JACHGF010000001.1"/>
</dbReference>
<keyword evidence="3" id="KW-1185">Reference proteome</keyword>
<name>A0A840TLV4_9BACT</name>
<dbReference type="CDD" id="cd02440">
    <property type="entry name" value="AdoMet_MTases"/>
    <property type="match status" value="1"/>
</dbReference>
<evidence type="ECO:0000313" key="3">
    <source>
        <dbReference type="Proteomes" id="UP000557307"/>
    </source>
</evidence>
<evidence type="ECO:0000313" key="2">
    <source>
        <dbReference type="EMBL" id="MBB5282757.1"/>
    </source>
</evidence>
<reference evidence="2 3" key="1">
    <citation type="submission" date="2020-08" db="EMBL/GenBank/DDBJ databases">
        <title>Genomic Encyclopedia of Type Strains, Phase IV (KMG-IV): sequencing the most valuable type-strain genomes for metagenomic binning, comparative biology and taxonomic classification.</title>
        <authorList>
            <person name="Goeker M."/>
        </authorList>
    </citation>
    <scope>NUCLEOTIDE SEQUENCE [LARGE SCALE GENOMIC DNA]</scope>
    <source>
        <strain evidence="2 3">DSM 105074</strain>
    </source>
</reference>
<dbReference type="EMBL" id="JACHGF010000001">
    <property type="protein sequence ID" value="MBB5282757.1"/>
    <property type="molecule type" value="Genomic_DNA"/>
</dbReference>
<gene>
    <name evidence="2" type="ORF">HNQ92_000878</name>
</gene>
<dbReference type="GO" id="GO:0032259">
    <property type="term" value="P:methylation"/>
    <property type="evidence" value="ECO:0007669"/>
    <property type="project" value="UniProtKB-KW"/>
</dbReference>
<dbReference type="Pfam" id="PF08241">
    <property type="entry name" value="Methyltransf_11"/>
    <property type="match status" value="1"/>
</dbReference>
<dbReference type="InterPro" id="IPR029063">
    <property type="entry name" value="SAM-dependent_MTases_sf"/>
</dbReference>
<protein>
    <submittedName>
        <fullName evidence="2">SAM-dependent methyltransferase</fullName>
    </submittedName>
</protein>
<organism evidence="2 3">
    <name type="scientific">Rhabdobacter roseus</name>
    <dbReference type="NCBI Taxonomy" id="1655419"/>
    <lineage>
        <taxon>Bacteria</taxon>
        <taxon>Pseudomonadati</taxon>
        <taxon>Bacteroidota</taxon>
        <taxon>Cytophagia</taxon>
        <taxon>Cytophagales</taxon>
        <taxon>Cytophagaceae</taxon>
        <taxon>Rhabdobacter</taxon>
    </lineage>
</organism>
<dbReference type="SUPFAM" id="SSF53335">
    <property type="entry name" value="S-adenosyl-L-methionine-dependent methyltransferases"/>
    <property type="match status" value="1"/>
</dbReference>
<dbReference type="PANTHER" id="PTHR42912">
    <property type="entry name" value="METHYLTRANSFERASE"/>
    <property type="match status" value="1"/>
</dbReference>
<comment type="caution">
    <text evidence="2">The sequence shown here is derived from an EMBL/GenBank/DDBJ whole genome shotgun (WGS) entry which is preliminary data.</text>
</comment>
<dbReference type="InterPro" id="IPR013216">
    <property type="entry name" value="Methyltransf_11"/>
</dbReference>
<dbReference type="AlphaFoldDB" id="A0A840TLV4"/>